<dbReference type="EMBL" id="SMMG02000013">
    <property type="protein sequence ID" value="KAA3453407.1"/>
    <property type="molecule type" value="Genomic_DNA"/>
</dbReference>
<dbReference type="Proteomes" id="UP000325315">
    <property type="component" value="Unassembled WGS sequence"/>
</dbReference>
<dbReference type="InterPro" id="IPR009769">
    <property type="entry name" value="EDR2_C"/>
</dbReference>
<evidence type="ECO:0000313" key="2">
    <source>
        <dbReference type="EMBL" id="KAA3453407.1"/>
    </source>
</evidence>
<protein>
    <submittedName>
        <fullName evidence="2">Homeobox-leucine zipper ATHB-14-like protein</fullName>
    </submittedName>
</protein>
<dbReference type="InterPro" id="IPR045096">
    <property type="entry name" value="EDR2-like"/>
</dbReference>
<keyword evidence="2" id="KW-0371">Homeobox</keyword>
<comment type="caution">
    <text evidence="2">The sequence shown here is derived from an EMBL/GenBank/DDBJ whole genome shotgun (WGS) entry which is preliminary data.</text>
</comment>
<keyword evidence="2" id="KW-0238">DNA-binding</keyword>
<evidence type="ECO:0000259" key="1">
    <source>
        <dbReference type="Pfam" id="PF07059"/>
    </source>
</evidence>
<accession>A0A5B6U9B1</accession>
<proteinExistence type="predicted"/>
<feature type="domain" description="Protein ENHANCED DISEASE RESISTANCE 2 C-terminal" evidence="1">
    <location>
        <begin position="35"/>
        <end position="90"/>
    </location>
</feature>
<dbReference type="PANTHER" id="PTHR12136:SF103">
    <property type="entry name" value="PROTEIN ENHANCED DISEASE RESISTANCE 2-LIKE"/>
    <property type="match status" value="1"/>
</dbReference>
<sequence>MLISSTYSYSTLPNPSTKPTLYKKPMLICPTLQSRVDIDVASSTVGRSVCNLVIGYFSSLVLELAFVIQGNTREELPETLLGTSRLNRVDVSKALVALP</sequence>
<dbReference type="GO" id="GO:0003677">
    <property type="term" value="F:DNA binding"/>
    <property type="evidence" value="ECO:0007669"/>
    <property type="project" value="UniProtKB-KW"/>
</dbReference>
<dbReference type="PANTHER" id="PTHR12136">
    <property type="entry name" value="ENHANCED DISEASE RESISTANCE-RELATED"/>
    <property type="match status" value="1"/>
</dbReference>
<keyword evidence="3" id="KW-1185">Reference proteome</keyword>
<evidence type="ECO:0000313" key="3">
    <source>
        <dbReference type="Proteomes" id="UP000325315"/>
    </source>
</evidence>
<reference evidence="3" key="1">
    <citation type="journal article" date="2019" name="Plant Biotechnol. J.">
        <title>Genome sequencing of the Australian wild diploid species Gossypium australe highlights disease resistance and delayed gland morphogenesis.</title>
        <authorList>
            <person name="Cai Y."/>
            <person name="Cai X."/>
            <person name="Wang Q."/>
            <person name="Wang P."/>
            <person name="Zhang Y."/>
            <person name="Cai C."/>
            <person name="Xu Y."/>
            <person name="Wang K."/>
            <person name="Zhou Z."/>
            <person name="Wang C."/>
            <person name="Geng S."/>
            <person name="Li B."/>
            <person name="Dong Q."/>
            <person name="Hou Y."/>
            <person name="Wang H."/>
            <person name="Ai P."/>
            <person name="Liu Z."/>
            <person name="Yi F."/>
            <person name="Sun M."/>
            <person name="An G."/>
            <person name="Cheng J."/>
            <person name="Zhang Y."/>
            <person name="Shi Q."/>
            <person name="Xie Y."/>
            <person name="Shi X."/>
            <person name="Chang Y."/>
            <person name="Huang F."/>
            <person name="Chen Y."/>
            <person name="Hong S."/>
            <person name="Mi L."/>
            <person name="Sun Q."/>
            <person name="Zhang L."/>
            <person name="Zhou B."/>
            <person name="Peng R."/>
            <person name="Zhang X."/>
            <person name="Liu F."/>
        </authorList>
    </citation>
    <scope>NUCLEOTIDE SEQUENCE [LARGE SCALE GENOMIC DNA]</scope>
    <source>
        <strain evidence="3">cv. PA1801</strain>
    </source>
</reference>
<dbReference type="AlphaFoldDB" id="A0A5B6U9B1"/>
<organism evidence="2 3">
    <name type="scientific">Gossypium australe</name>
    <dbReference type="NCBI Taxonomy" id="47621"/>
    <lineage>
        <taxon>Eukaryota</taxon>
        <taxon>Viridiplantae</taxon>
        <taxon>Streptophyta</taxon>
        <taxon>Embryophyta</taxon>
        <taxon>Tracheophyta</taxon>
        <taxon>Spermatophyta</taxon>
        <taxon>Magnoliopsida</taxon>
        <taxon>eudicotyledons</taxon>
        <taxon>Gunneridae</taxon>
        <taxon>Pentapetalae</taxon>
        <taxon>rosids</taxon>
        <taxon>malvids</taxon>
        <taxon>Malvales</taxon>
        <taxon>Malvaceae</taxon>
        <taxon>Malvoideae</taxon>
        <taxon>Gossypium</taxon>
    </lineage>
</organism>
<dbReference type="Pfam" id="PF07059">
    <property type="entry name" value="EDR2_C"/>
    <property type="match status" value="1"/>
</dbReference>
<dbReference type="OrthoDB" id="9970435at2759"/>
<gene>
    <name evidence="2" type="ORF">EPI10_009443</name>
</gene>
<name>A0A5B6U9B1_9ROSI</name>